<protein>
    <submittedName>
        <fullName evidence="3">Uncharacterized protein</fullName>
    </submittedName>
</protein>
<feature type="compositionally biased region" description="Pro residues" evidence="1">
    <location>
        <begin position="201"/>
        <end position="212"/>
    </location>
</feature>
<organism evidence="3 4">
    <name type="scientific">Subtercola boreus</name>
    <dbReference type="NCBI Taxonomy" id="120213"/>
    <lineage>
        <taxon>Bacteria</taxon>
        <taxon>Bacillati</taxon>
        <taxon>Actinomycetota</taxon>
        <taxon>Actinomycetes</taxon>
        <taxon>Micrococcales</taxon>
        <taxon>Microbacteriaceae</taxon>
        <taxon>Subtercola</taxon>
    </lineage>
</organism>
<evidence type="ECO:0000313" key="4">
    <source>
        <dbReference type="Proteomes" id="UP000256541"/>
    </source>
</evidence>
<feature type="region of interest" description="Disordered" evidence="1">
    <location>
        <begin position="196"/>
        <end position="221"/>
    </location>
</feature>
<dbReference type="Proteomes" id="UP000256541">
    <property type="component" value="Unassembled WGS sequence"/>
</dbReference>
<keyword evidence="2" id="KW-0472">Membrane</keyword>
<evidence type="ECO:0000256" key="2">
    <source>
        <dbReference type="SAM" id="Phobius"/>
    </source>
</evidence>
<dbReference type="InterPro" id="IPR013783">
    <property type="entry name" value="Ig-like_fold"/>
</dbReference>
<dbReference type="Gene3D" id="2.60.40.10">
    <property type="entry name" value="Immunoglobulins"/>
    <property type="match status" value="1"/>
</dbReference>
<name>A0A3E0VZI4_9MICO</name>
<sequence>MFLSVSVRDESGQPGVGTVQFTIMGGTTFQVPQTLVDGVAEVEFGSTSFGPEPGQETVDPYFQLPPGFDIGALFVPADPLVQAPSSGRADLTITPATPTVSGGWGGDVVSLPVGGTIELKAVVSAPPVEGSYTLLDPTGSVDFYLGGVLVASAPLVQDSTQPDGVSGASALATSQTAGEQKLEIVYSGDTNYSAARSGSFPGPPFTQAPGPSPELASTGTDSGAGLFAGSVAAGVVLGGLGLVLLRRGDKRRRLS</sequence>
<evidence type="ECO:0000256" key="1">
    <source>
        <dbReference type="SAM" id="MobiDB-lite"/>
    </source>
</evidence>
<dbReference type="AlphaFoldDB" id="A0A3E0VZI4"/>
<feature type="transmembrane region" description="Helical" evidence="2">
    <location>
        <begin position="224"/>
        <end position="245"/>
    </location>
</feature>
<proteinExistence type="predicted"/>
<gene>
    <name evidence="3" type="ORF">B7R22_06710</name>
</gene>
<accession>A0A3E0VZI4</accession>
<evidence type="ECO:0000313" key="3">
    <source>
        <dbReference type="EMBL" id="RFA15514.1"/>
    </source>
</evidence>
<dbReference type="GO" id="GO:0005975">
    <property type="term" value="P:carbohydrate metabolic process"/>
    <property type="evidence" value="ECO:0007669"/>
    <property type="project" value="UniProtKB-ARBA"/>
</dbReference>
<keyword evidence="2" id="KW-1133">Transmembrane helix</keyword>
<keyword evidence="2" id="KW-0812">Transmembrane</keyword>
<comment type="caution">
    <text evidence="3">The sequence shown here is derived from an EMBL/GenBank/DDBJ whole genome shotgun (WGS) entry which is preliminary data.</text>
</comment>
<reference evidence="3 4" key="1">
    <citation type="submission" date="2017-04" db="EMBL/GenBank/DDBJ databases">
        <title>Comparative genome analysis of Subtercola boreus.</title>
        <authorList>
            <person name="Cho Y.-J."/>
            <person name="Cho A."/>
            <person name="Kim O.-S."/>
            <person name="Lee J.-I."/>
        </authorList>
    </citation>
    <scope>NUCLEOTIDE SEQUENCE [LARGE SCALE GENOMIC DNA]</scope>
    <source>
        <strain evidence="3 4">P27479</strain>
    </source>
</reference>
<dbReference type="EMBL" id="NBXB01000020">
    <property type="protein sequence ID" value="RFA15514.1"/>
    <property type="molecule type" value="Genomic_DNA"/>
</dbReference>